<keyword evidence="2" id="KW-1185">Reference proteome</keyword>
<evidence type="ECO:0008006" key="3">
    <source>
        <dbReference type="Google" id="ProtNLM"/>
    </source>
</evidence>
<protein>
    <recommendedName>
        <fullName evidence="3">Endonuclease-reverse transcriptase</fullName>
    </recommendedName>
</protein>
<evidence type="ECO:0000313" key="2">
    <source>
        <dbReference type="Proteomes" id="UP000277204"/>
    </source>
</evidence>
<sequence>MYGAETWRTTKAIIQKIQVFIDSCLRKILQIRCPDTINNNVLWERTNQIPAEEEIRRKRWKWVGHTLSKAPNCVTRQALTWNPQGQRKRGRPKNTLRREMEIDMRKMNKNWMELEKKAQDRVGWRMLVGSLCSIRSNRRK</sequence>
<dbReference type="AlphaFoldDB" id="A0A3P8AJW2"/>
<name>A0A3P8AJW2_9TREM</name>
<dbReference type="EMBL" id="UZAI01006905">
    <property type="protein sequence ID" value="VDO97227.1"/>
    <property type="molecule type" value="Genomic_DNA"/>
</dbReference>
<proteinExistence type="predicted"/>
<gene>
    <name evidence="1" type="ORF">SMRZ_LOCUS11814</name>
</gene>
<organism evidence="1 2">
    <name type="scientific">Schistosoma margrebowiei</name>
    <dbReference type="NCBI Taxonomy" id="48269"/>
    <lineage>
        <taxon>Eukaryota</taxon>
        <taxon>Metazoa</taxon>
        <taxon>Spiralia</taxon>
        <taxon>Lophotrochozoa</taxon>
        <taxon>Platyhelminthes</taxon>
        <taxon>Trematoda</taxon>
        <taxon>Digenea</taxon>
        <taxon>Strigeidida</taxon>
        <taxon>Schistosomatoidea</taxon>
        <taxon>Schistosomatidae</taxon>
        <taxon>Schistosoma</taxon>
    </lineage>
</organism>
<reference evidence="1 2" key="1">
    <citation type="submission" date="2018-11" db="EMBL/GenBank/DDBJ databases">
        <authorList>
            <consortium name="Pathogen Informatics"/>
        </authorList>
    </citation>
    <scope>NUCLEOTIDE SEQUENCE [LARGE SCALE GENOMIC DNA]</scope>
    <source>
        <strain evidence="1 2">Zambia</strain>
    </source>
</reference>
<dbReference type="Proteomes" id="UP000277204">
    <property type="component" value="Unassembled WGS sequence"/>
</dbReference>
<accession>A0A3P8AJW2</accession>
<evidence type="ECO:0000313" key="1">
    <source>
        <dbReference type="EMBL" id="VDO97227.1"/>
    </source>
</evidence>